<dbReference type="AlphaFoldDB" id="A0A316L5S4"/>
<proteinExistence type="inferred from homology"/>
<dbReference type="SUPFAM" id="SSF48452">
    <property type="entry name" value="TPR-like"/>
    <property type="match status" value="1"/>
</dbReference>
<name>A0A316L5S4_9FLAO</name>
<sequence>MMRKKMFSKKLVQYFGVASALVLGQACTDLEPNFGDSVSIESEEGTFGGVSSPTNSLEALYNNIENMGDQANEYALMEVSADGIAVLTRGVDWSDNGIWRTLHNHTWDAQHNYVLNAWNNRNAQVLAATQLLDPASAAPAGIAAEARVLRAFNMFWILDWFGQVPFRGVNDGVDVFPEVLDASAAFAFILDDINTALSSGNLSSHGPDGDIFQAGEAMARMLRAKLQLNGEAFTGTPGDMNSVIADVNAIEDLGFELDPGTGPNGYFDIWDLSVGNSEVIWALDTFSGNRVFNMLHPNQTGWNGFVTLTENFRLFGTEDPAEDARIGLPGPEVNGVSVGYLRGQQLTGDGEQFFDRQGNPLVYENELLQSLEVNNERTGLRVTKYPQRGANGLPTPSNTQVFFRLSDAVLMRAEATLRGGSGSPNTALVDINNIRLRANAAALGSVSLDDMLDIRMRELNAENWRRQDQVRFGAFSGTWELKTVQDDFRNKYPIPSTAIATNPNLVQNEGY</sequence>
<dbReference type="PROSITE" id="PS51257">
    <property type="entry name" value="PROKAR_LIPOPROTEIN"/>
    <property type="match status" value="1"/>
</dbReference>
<dbReference type="RefSeq" id="WP_109660939.1">
    <property type="nucleotide sequence ID" value="NZ_QGEG01000001.1"/>
</dbReference>
<comment type="similarity">
    <text evidence="2">Belongs to the SusD family.</text>
</comment>
<dbReference type="InterPro" id="IPR012944">
    <property type="entry name" value="SusD_RagB_dom"/>
</dbReference>
<evidence type="ECO:0000256" key="4">
    <source>
        <dbReference type="ARBA" id="ARBA00023136"/>
    </source>
</evidence>
<dbReference type="OrthoDB" id="5694214at2"/>
<evidence type="ECO:0000256" key="6">
    <source>
        <dbReference type="SAM" id="SignalP"/>
    </source>
</evidence>
<comment type="subcellular location">
    <subcellularLocation>
        <location evidence="1">Cell outer membrane</location>
    </subcellularLocation>
</comment>
<keyword evidence="3 6" id="KW-0732">Signal</keyword>
<comment type="caution">
    <text evidence="8">The sequence shown here is derived from an EMBL/GenBank/DDBJ whole genome shotgun (WGS) entry which is preliminary data.</text>
</comment>
<feature type="signal peptide" evidence="6">
    <location>
        <begin position="1"/>
        <end position="20"/>
    </location>
</feature>
<evidence type="ECO:0000256" key="1">
    <source>
        <dbReference type="ARBA" id="ARBA00004442"/>
    </source>
</evidence>
<dbReference type="Proteomes" id="UP000245762">
    <property type="component" value="Unassembled WGS sequence"/>
</dbReference>
<evidence type="ECO:0000256" key="5">
    <source>
        <dbReference type="ARBA" id="ARBA00023237"/>
    </source>
</evidence>
<dbReference type="Gene3D" id="1.25.40.390">
    <property type="match status" value="1"/>
</dbReference>
<accession>A0A316L5S4</accession>
<evidence type="ECO:0000256" key="3">
    <source>
        <dbReference type="ARBA" id="ARBA00022729"/>
    </source>
</evidence>
<evidence type="ECO:0000313" key="8">
    <source>
        <dbReference type="EMBL" id="PWL40269.1"/>
    </source>
</evidence>
<keyword evidence="4" id="KW-0472">Membrane</keyword>
<dbReference type="Pfam" id="PF07980">
    <property type="entry name" value="SusD_RagB"/>
    <property type="match status" value="1"/>
</dbReference>
<reference evidence="8 9" key="1">
    <citation type="submission" date="2018-05" db="EMBL/GenBank/DDBJ databases">
        <title>Complete genome sequence of Flagellimonas aquimarina ECD12 isolated from seaweed Ecklonia cava.</title>
        <authorList>
            <person name="Choi S."/>
            <person name="Seong C."/>
        </authorList>
    </citation>
    <scope>NUCLEOTIDE SEQUENCE [LARGE SCALE GENOMIC DNA]</scope>
    <source>
        <strain evidence="8 9">ECD12</strain>
    </source>
</reference>
<evidence type="ECO:0000259" key="7">
    <source>
        <dbReference type="Pfam" id="PF07980"/>
    </source>
</evidence>
<dbReference type="EMBL" id="QGEG01000001">
    <property type="protein sequence ID" value="PWL40269.1"/>
    <property type="molecule type" value="Genomic_DNA"/>
</dbReference>
<evidence type="ECO:0000256" key="2">
    <source>
        <dbReference type="ARBA" id="ARBA00006275"/>
    </source>
</evidence>
<feature type="chain" id="PRO_5016255053" evidence="6">
    <location>
        <begin position="21"/>
        <end position="511"/>
    </location>
</feature>
<gene>
    <name evidence="8" type="ORF">DKG77_05455</name>
</gene>
<dbReference type="GO" id="GO:0009279">
    <property type="term" value="C:cell outer membrane"/>
    <property type="evidence" value="ECO:0007669"/>
    <property type="project" value="UniProtKB-SubCell"/>
</dbReference>
<organism evidence="8 9">
    <name type="scientific">Flagellimonas aquimarina</name>
    <dbReference type="NCBI Taxonomy" id="2201895"/>
    <lineage>
        <taxon>Bacteria</taxon>
        <taxon>Pseudomonadati</taxon>
        <taxon>Bacteroidota</taxon>
        <taxon>Flavobacteriia</taxon>
        <taxon>Flavobacteriales</taxon>
        <taxon>Flavobacteriaceae</taxon>
        <taxon>Flagellimonas</taxon>
    </lineage>
</organism>
<keyword evidence="5" id="KW-0998">Cell outer membrane</keyword>
<evidence type="ECO:0000313" key="9">
    <source>
        <dbReference type="Proteomes" id="UP000245762"/>
    </source>
</evidence>
<keyword evidence="9" id="KW-1185">Reference proteome</keyword>
<protein>
    <submittedName>
        <fullName evidence="8">RagB/SusD family nutrient uptake outer membrane protein</fullName>
    </submittedName>
</protein>
<dbReference type="InterPro" id="IPR011990">
    <property type="entry name" value="TPR-like_helical_dom_sf"/>
</dbReference>
<feature type="domain" description="RagB/SusD" evidence="7">
    <location>
        <begin position="364"/>
        <end position="511"/>
    </location>
</feature>